<evidence type="ECO:0000259" key="1">
    <source>
        <dbReference type="PROSITE" id="PS51819"/>
    </source>
</evidence>
<dbReference type="PANTHER" id="PTHR36437:SF2">
    <property type="entry name" value="GLYOXALASE_BLEOMYCIN RESISTANCE PROTEIN_DIOXYGENASE"/>
    <property type="match status" value="1"/>
</dbReference>
<keyword evidence="2" id="KW-0560">Oxidoreductase</keyword>
<comment type="caution">
    <text evidence="2">The sequence shown here is derived from an EMBL/GenBank/DDBJ whole genome shotgun (WGS) entry which is preliminary data.</text>
</comment>
<dbReference type="Pfam" id="PF00903">
    <property type="entry name" value="Glyoxalase"/>
    <property type="match status" value="1"/>
</dbReference>
<sequence length="130" mass="14652">MTQSIALVTLVVRDYDEATAWYTEKLGFQLVEDTALGHDKRWVVVEPVGGGTRLLLAKASGSEQEAHVGNQTGGRVAFFLSTEDFNRDHASMQQAGVHFLEEPRHERYGIVAVFEDLYGNKWDLIEYGHR</sequence>
<evidence type="ECO:0000313" key="3">
    <source>
        <dbReference type="Proteomes" id="UP000070107"/>
    </source>
</evidence>
<dbReference type="PROSITE" id="PS51819">
    <property type="entry name" value="VOC"/>
    <property type="match status" value="1"/>
</dbReference>
<dbReference type="InterPro" id="IPR004360">
    <property type="entry name" value="Glyas_Fos-R_dOase_dom"/>
</dbReference>
<dbReference type="AlphaFoldDB" id="A0A135I0E5"/>
<protein>
    <submittedName>
        <fullName evidence="2">Extradiol dioxygenase</fullName>
    </submittedName>
</protein>
<keyword evidence="3" id="KW-1185">Reference proteome</keyword>
<feature type="domain" description="VOC" evidence="1">
    <location>
        <begin position="4"/>
        <end position="127"/>
    </location>
</feature>
<dbReference type="Proteomes" id="UP000070107">
    <property type="component" value="Unassembled WGS sequence"/>
</dbReference>
<dbReference type="PANTHER" id="PTHR36437">
    <property type="entry name" value="GLYOXALASE/BLEOMYCIN RESISTANCE PROTEIN/DIOXYGENASE"/>
    <property type="match status" value="1"/>
</dbReference>
<proteinExistence type="predicted"/>
<organism evidence="2 3">
    <name type="scientific">Paramesorhizobium deserti</name>
    <dbReference type="NCBI Taxonomy" id="1494590"/>
    <lineage>
        <taxon>Bacteria</taxon>
        <taxon>Pseudomonadati</taxon>
        <taxon>Pseudomonadota</taxon>
        <taxon>Alphaproteobacteria</taxon>
        <taxon>Hyphomicrobiales</taxon>
        <taxon>Phyllobacteriaceae</taxon>
        <taxon>Paramesorhizobium</taxon>
    </lineage>
</organism>
<dbReference type="RefSeq" id="WP_068880182.1">
    <property type="nucleotide sequence ID" value="NZ_LNTU01000001.1"/>
</dbReference>
<dbReference type="Gene3D" id="3.10.180.10">
    <property type="entry name" value="2,3-Dihydroxybiphenyl 1,2-Dioxygenase, domain 1"/>
    <property type="match status" value="1"/>
</dbReference>
<dbReference type="GO" id="GO:0051213">
    <property type="term" value="F:dioxygenase activity"/>
    <property type="evidence" value="ECO:0007669"/>
    <property type="project" value="UniProtKB-KW"/>
</dbReference>
<reference evidence="2 3" key="1">
    <citation type="submission" date="2015-11" db="EMBL/GenBank/DDBJ databases">
        <title>Draft genome sequence of Paramesorhizobium deserti A-3-E, a strain highly resistant to diverse beta-lactam antibiotics.</title>
        <authorList>
            <person name="Lv R."/>
            <person name="Yang X."/>
            <person name="Fang N."/>
            <person name="Guo J."/>
            <person name="Luo X."/>
            <person name="Peng F."/>
            <person name="Yang R."/>
            <person name="Cui Y."/>
            <person name="Fang C."/>
            <person name="Song Y."/>
        </authorList>
    </citation>
    <scope>NUCLEOTIDE SEQUENCE [LARGE SCALE GENOMIC DNA]</scope>
    <source>
        <strain evidence="2 3">A-3-E</strain>
    </source>
</reference>
<evidence type="ECO:0000313" key="2">
    <source>
        <dbReference type="EMBL" id="KXF78912.1"/>
    </source>
</evidence>
<dbReference type="EMBL" id="LNTU01000001">
    <property type="protein sequence ID" value="KXF78912.1"/>
    <property type="molecule type" value="Genomic_DNA"/>
</dbReference>
<dbReference type="InterPro" id="IPR029068">
    <property type="entry name" value="Glyas_Bleomycin-R_OHBP_Dase"/>
</dbReference>
<dbReference type="CDD" id="cd07263">
    <property type="entry name" value="VOC_like"/>
    <property type="match status" value="1"/>
</dbReference>
<accession>A0A135I0E5</accession>
<gene>
    <name evidence="2" type="ORF">ATN84_03905</name>
</gene>
<name>A0A135I0E5_9HYPH</name>
<dbReference type="InterPro" id="IPR037523">
    <property type="entry name" value="VOC_core"/>
</dbReference>
<keyword evidence="2" id="KW-0223">Dioxygenase</keyword>
<dbReference type="SUPFAM" id="SSF54593">
    <property type="entry name" value="Glyoxalase/Bleomycin resistance protein/Dihydroxybiphenyl dioxygenase"/>
    <property type="match status" value="1"/>
</dbReference>
<dbReference type="STRING" id="1494590.ATN84_03905"/>
<dbReference type="OrthoDB" id="9794917at2"/>